<evidence type="ECO:0000313" key="10">
    <source>
        <dbReference type="Proteomes" id="UP000663870"/>
    </source>
</evidence>
<evidence type="ECO:0000313" key="8">
    <source>
        <dbReference type="EMBL" id="CAF1198015.1"/>
    </source>
</evidence>
<dbReference type="SUPFAM" id="SSF117281">
    <property type="entry name" value="Kelch motif"/>
    <property type="match status" value="2"/>
</dbReference>
<dbReference type="PANTHER" id="PTHR45632">
    <property type="entry name" value="LD33804P"/>
    <property type="match status" value="1"/>
</dbReference>
<dbReference type="InterPro" id="IPR002130">
    <property type="entry name" value="Cyclophilin-type_PPIase_dom"/>
</dbReference>
<organism evidence="9 10">
    <name type="scientific">Rotaria sordida</name>
    <dbReference type="NCBI Taxonomy" id="392033"/>
    <lineage>
        <taxon>Eukaryota</taxon>
        <taxon>Metazoa</taxon>
        <taxon>Spiralia</taxon>
        <taxon>Gnathifera</taxon>
        <taxon>Rotifera</taxon>
        <taxon>Eurotatoria</taxon>
        <taxon>Bdelloidea</taxon>
        <taxon>Philodinida</taxon>
        <taxon>Philodinidae</taxon>
        <taxon>Rotaria</taxon>
    </lineage>
</organism>
<evidence type="ECO:0000256" key="4">
    <source>
        <dbReference type="ARBA" id="ARBA00023110"/>
    </source>
</evidence>
<feature type="compositionally biased region" description="Basic residues" evidence="6">
    <location>
        <begin position="197"/>
        <end position="215"/>
    </location>
</feature>
<feature type="compositionally biased region" description="Low complexity" evidence="6">
    <location>
        <begin position="243"/>
        <end position="256"/>
    </location>
</feature>
<feature type="domain" description="PPIase cyclophilin-type" evidence="7">
    <location>
        <begin position="8"/>
        <end position="173"/>
    </location>
</feature>
<dbReference type="InterPro" id="IPR029000">
    <property type="entry name" value="Cyclophilin-like_dom_sf"/>
</dbReference>
<proteinExistence type="predicted"/>
<dbReference type="SUPFAM" id="SSF50891">
    <property type="entry name" value="Cyclophilin-like"/>
    <property type="match status" value="1"/>
</dbReference>
<dbReference type="Pfam" id="PF00160">
    <property type="entry name" value="Pro_isomerase"/>
    <property type="match status" value="1"/>
</dbReference>
<dbReference type="InterPro" id="IPR056862">
    <property type="entry name" value="VWA7_N"/>
</dbReference>
<dbReference type="Proteomes" id="UP000663854">
    <property type="component" value="Unassembled WGS sequence"/>
</dbReference>
<dbReference type="EMBL" id="CAJNOL010002154">
    <property type="protein sequence ID" value="CAF1468601.1"/>
    <property type="molecule type" value="Genomic_DNA"/>
</dbReference>
<evidence type="ECO:0000256" key="6">
    <source>
        <dbReference type="SAM" id="MobiDB-lite"/>
    </source>
</evidence>
<feature type="compositionally biased region" description="Basic residues" evidence="6">
    <location>
        <begin position="279"/>
        <end position="289"/>
    </location>
</feature>
<dbReference type="EC" id="5.2.1.8" evidence="2"/>
<comment type="caution">
    <text evidence="9">The sequence shown here is derived from an EMBL/GenBank/DDBJ whole genome shotgun (WGS) entry which is preliminary data.</text>
</comment>
<dbReference type="Proteomes" id="UP000663870">
    <property type="component" value="Unassembled WGS sequence"/>
</dbReference>
<dbReference type="InterPro" id="IPR015915">
    <property type="entry name" value="Kelch-typ_b-propeller"/>
</dbReference>
<keyword evidence="5" id="KW-0413">Isomerase</keyword>
<dbReference type="Pfam" id="PF25107">
    <property type="entry name" value="VWA7_N"/>
    <property type="match status" value="2"/>
</dbReference>
<name>A0A815QZL2_9BILA</name>
<dbReference type="Pfam" id="PF01344">
    <property type="entry name" value="Kelch_1"/>
    <property type="match status" value="2"/>
</dbReference>
<dbReference type="Gene3D" id="2.40.100.10">
    <property type="entry name" value="Cyclophilin-like"/>
    <property type="match status" value="1"/>
</dbReference>
<feature type="compositionally biased region" description="Low complexity" evidence="6">
    <location>
        <begin position="345"/>
        <end position="359"/>
    </location>
</feature>
<evidence type="ECO:0000256" key="2">
    <source>
        <dbReference type="ARBA" id="ARBA00013194"/>
    </source>
</evidence>
<accession>A0A815QZL2</accession>
<dbReference type="PRINTS" id="PR00153">
    <property type="entry name" value="CSAPPISMRASE"/>
</dbReference>
<feature type="compositionally biased region" description="Basic residues" evidence="6">
    <location>
        <begin position="315"/>
        <end position="328"/>
    </location>
</feature>
<comment type="catalytic activity">
    <reaction evidence="1">
        <text>[protein]-peptidylproline (omega=180) = [protein]-peptidylproline (omega=0)</text>
        <dbReference type="Rhea" id="RHEA:16237"/>
        <dbReference type="Rhea" id="RHEA-COMP:10747"/>
        <dbReference type="Rhea" id="RHEA-COMP:10748"/>
        <dbReference type="ChEBI" id="CHEBI:83833"/>
        <dbReference type="ChEBI" id="CHEBI:83834"/>
        <dbReference type="EC" id="5.2.1.8"/>
    </reaction>
</comment>
<sequence>MTSRLHCFFDIKIDGNNAGRIVFELFNDICPRTCENFRCLCTGERDRVSTLNKKLYYKKCHFHRIVKDVMIQSGDLTKGNGTGSESIYGGTFNDETFQIKHDQAYLLSMDNQGPNTNGSQFFITTSKASHLDDKHVVFGRVISGQSVVDAIQNIPVDSNSRPLQVAVIAHCGQLILDSKNNKEKEHKISTKDENDKKKKKKKHKHKKKKKKKHRRKNEEKHLESNEMSDRDIMVHINDDDDNNSNNETSHTSVSHYHSSKRIDSSGRLVKGRGFMKYTGKSRSRSRTPPHWHSAVKDRKLNPSSSPPPTVTNVQHQRKNPQLYRRRHSSSSTDDSRLRHYRRSKFPPSSFSRSRSPLPSINQSQSSHHGGFKAPLALPIVGNIYWFRQSVHEVFGLTSNESTDSSSFLLITNSSSRSSSSKKRNRAKHRPCLVRKITEEYIELFIITTFHKNNPSDPIVLEGLTRDYLLKRLIPISPETDFTETRQILVKRTPNSDFTKKGYLVLVPIRKPISTRYYGPSMGYIETDDLLYIQTKLEQANTYVDNDDDDDDDDDISFNQTGSSSIAISRSYKSPDINSNEKVKIWIKKFGGWCSGDAIASVEMFDPSSNEWRAVASMSKRRCEVGVGVLNNLLYAIGGHDSVSYLNSVERFDPQTNQWSNEIAPTSSCRASVGVGVLDGYLFVVGGHDGISCLNLVEKYDPSVQQWIRVASMGTKRLGVAVAILDGYLYAIGGSDGQCSLSTVERYDPKANKWSSVSSMNTQRKHLVCAVYNGYIYVVGGRDDATELSTAERFNPKINQWSPIVTMNSKRSEVRLAVVNNHLMAIDGFDGAICLKSVELYDSESNSWRLHSGMNYRRLSAGVGVIRVQQYDLILYKSNSTSNIVSIPDEVTPVMIEITCIEMQEFYFYRLDTPRSSDVYLTRFPTNRIKHNLHFILHYQYTITYMLNTHIQLLFYFLLICSYINAFIPFPVVGDGAQTSDSITHTEITQAGFIRCLARFFYDTRLKRNKYKGNKIKEQEYFTKEHTIDDLYKLAYPKYNEAEVELHSLPLKFILDFVMTENALVDFNPNTKKLSPAHFDSEAFINGSRRILQLRKIVVNDARNIKKDLTNARESLGRLLHTLQDFYSHSNWIEMGNTNINNLIGVKENIGSVADRNQATCTKNGCTKIEKKCTLLQQATFRTCPLIYYDCKNNILPEINNKKLLTSGYLFNQSNENHDPLSKPTTVEKCSHGGVIDDSSNVPAFGGINKDSNTLILSPHSNFHFKAVDLAIKATEQFFNNLRKDVGNKNFDRLFAINPTQAQHRDASNAVQNGTRFRVFTSFHSCSLKQDDSLLTDLKNWITKRIKMMKSILNDLFSDKKNLSLPTYNLSDLNVNVKDVNNVRAAPYLIEHSKIGRKKRFIDVLRNRQ</sequence>
<dbReference type="EMBL" id="CAJNOH010001272">
    <property type="protein sequence ID" value="CAF1198015.1"/>
    <property type="molecule type" value="Genomic_DNA"/>
</dbReference>
<dbReference type="FunFam" id="2.40.100.10:FF:000025">
    <property type="entry name" value="Peptidyl-prolyl cis-trans isomerase CYP19-2"/>
    <property type="match status" value="1"/>
</dbReference>
<dbReference type="SMART" id="SM00612">
    <property type="entry name" value="Kelch"/>
    <property type="match status" value="6"/>
</dbReference>
<dbReference type="PROSITE" id="PS50072">
    <property type="entry name" value="CSA_PPIASE_2"/>
    <property type="match status" value="1"/>
</dbReference>
<feature type="compositionally biased region" description="Basic and acidic residues" evidence="6">
    <location>
        <begin position="179"/>
        <end position="196"/>
    </location>
</feature>
<gene>
    <name evidence="9" type="ORF">JXQ802_LOCUS38599</name>
    <name evidence="8" type="ORF">PYM288_LOCUS24719</name>
</gene>
<evidence type="ECO:0000256" key="5">
    <source>
        <dbReference type="ARBA" id="ARBA00023235"/>
    </source>
</evidence>
<dbReference type="InterPro" id="IPR006652">
    <property type="entry name" value="Kelch_1"/>
</dbReference>
<keyword evidence="3" id="KW-0880">Kelch repeat</keyword>
<feature type="region of interest" description="Disordered" evidence="6">
    <location>
        <begin position="179"/>
        <end position="368"/>
    </location>
</feature>
<evidence type="ECO:0000313" key="9">
    <source>
        <dbReference type="EMBL" id="CAF1468601.1"/>
    </source>
</evidence>
<evidence type="ECO:0000256" key="1">
    <source>
        <dbReference type="ARBA" id="ARBA00000971"/>
    </source>
</evidence>
<dbReference type="Pfam" id="PF24681">
    <property type="entry name" value="Kelch_KLHDC2_KLHL20_DRC7"/>
    <property type="match status" value="1"/>
</dbReference>
<protein>
    <recommendedName>
        <fullName evidence="2">peptidylprolyl isomerase</fullName>
        <ecNumber evidence="2">5.2.1.8</ecNumber>
    </recommendedName>
</protein>
<feature type="compositionally biased region" description="Basic and acidic residues" evidence="6">
    <location>
        <begin position="216"/>
        <end position="237"/>
    </location>
</feature>
<keyword evidence="10" id="KW-1185">Reference proteome</keyword>
<dbReference type="Gene3D" id="2.120.10.80">
    <property type="entry name" value="Kelch-type beta propeller"/>
    <property type="match status" value="1"/>
</dbReference>
<dbReference type="GO" id="GO:0003755">
    <property type="term" value="F:peptidyl-prolyl cis-trans isomerase activity"/>
    <property type="evidence" value="ECO:0007669"/>
    <property type="project" value="UniProtKB-KW"/>
</dbReference>
<reference evidence="9" key="1">
    <citation type="submission" date="2021-02" db="EMBL/GenBank/DDBJ databases">
        <authorList>
            <person name="Nowell W R."/>
        </authorList>
    </citation>
    <scope>NUCLEOTIDE SEQUENCE</scope>
</reference>
<evidence type="ECO:0000256" key="3">
    <source>
        <dbReference type="ARBA" id="ARBA00022441"/>
    </source>
</evidence>
<keyword evidence="4" id="KW-0697">Rotamase</keyword>
<dbReference type="PANTHER" id="PTHR45632:SF26">
    <property type="entry name" value="BTB DOMAIN-CONTAINING PROTEIN"/>
    <property type="match status" value="1"/>
</dbReference>
<evidence type="ECO:0000259" key="7">
    <source>
        <dbReference type="PROSITE" id="PS50072"/>
    </source>
</evidence>